<protein>
    <submittedName>
        <fullName evidence="3">F-box domain-containing protein</fullName>
    </submittedName>
</protein>
<dbReference type="Pfam" id="PF01827">
    <property type="entry name" value="FTH"/>
    <property type="match status" value="2"/>
</dbReference>
<dbReference type="InterPro" id="IPR001810">
    <property type="entry name" value="F-box_dom"/>
</dbReference>
<evidence type="ECO:0000313" key="5">
    <source>
        <dbReference type="WormBase" id="ZK250.13"/>
    </source>
</evidence>
<dbReference type="KEGG" id="cel:CELE_ZK250.13"/>
<dbReference type="OrthoDB" id="5911267at2759"/>
<dbReference type="WormBase" id="ZK250.13">
    <property type="protein sequence ID" value="CE33500"/>
    <property type="gene ID" value="WBGene00235352"/>
</dbReference>
<evidence type="ECO:0000259" key="2">
    <source>
        <dbReference type="Pfam" id="PF01827"/>
    </source>
</evidence>
<gene>
    <name evidence="3" type="ORF">CELE_ZK250.13</name>
    <name evidence="3 5" type="ORF">ZK250.13</name>
</gene>
<dbReference type="PIR" id="T32415">
    <property type="entry name" value="T32415"/>
</dbReference>
<name>O17299_CAEEL</name>
<dbReference type="GeneID" id="24105281"/>
<dbReference type="UCSC" id="ZK250.5b">
    <property type="organism name" value="c. elegans"/>
</dbReference>
<proteinExistence type="predicted"/>
<evidence type="ECO:0000313" key="3">
    <source>
        <dbReference type="EMBL" id="CCD71600.1"/>
    </source>
</evidence>
<accession>O17299</accession>
<dbReference type="CTD" id="24105281"/>
<feature type="domain" description="F-box" evidence="1">
    <location>
        <begin position="318"/>
        <end position="350"/>
    </location>
</feature>
<dbReference type="EMBL" id="BX284602">
    <property type="protein sequence ID" value="CCD71600.1"/>
    <property type="molecule type" value="Genomic_DNA"/>
</dbReference>
<reference evidence="3 4" key="1">
    <citation type="journal article" date="1998" name="Science">
        <title>Genome sequence of the nematode C. elegans: a platform for investigating biology.</title>
        <authorList>
            <consortium name="The C. elegans sequencing consortium"/>
            <person name="Sulson J.E."/>
            <person name="Waterston R."/>
        </authorList>
    </citation>
    <scope>NUCLEOTIDE SEQUENCE [LARGE SCALE GENOMIC DNA]</scope>
    <source>
        <strain evidence="3 4">Bristol N2</strain>
    </source>
</reference>
<dbReference type="InterPro" id="IPR040161">
    <property type="entry name" value="FB224"/>
</dbReference>
<evidence type="ECO:0000259" key="1">
    <source>
        <dbReference type="Pfam" id="PF00646"/>
    </source>
</evidence>
<dbReference type="PANTHER" id="PTHR23015:SF25">
    <property type="entry name" value="DUF38 DOMAIN-CONTAINING PROTEIN-RELATED"/>
    <property type="match status" value="1"/>
</dbReference>
<dbReference type="HOGENOM" id="CLU_422264_0_0_1"/>
<dbReference type="AlphaFoldDB" id="O17299"/>
<dbReference type="PANTHER" id="PTHR23015">
    <property type="entry name" value="UNCHARACTERIZED C.ELEGANS PROTEIN"/>
    <property type="match status" value="1"/>
</dbReference>
<feature type="domain" description="DUF38" evidence="2">
    <location>
        <begin position="111"/>
        <end position="249"/>
    </location>
</feature>
<dbReference type="Pfam" id="PF00646">
    <property type="entry name" value="F-box"/>
    <property type="match status" value="1"/>
</dbReference>
<feature type="domain" description="DUF38" evidence="2">
    <location>
        <begin position="431"/>
        <end position="568"/>
    </location>
</feature>
<dbReference type="InterPro" id="IPR002900">
    <property type="entry name" value="DUF38/FTH_CAE_spp"/>
</dbReference>
<keyword evidence="4" id="KW-1185">Reference proteome</keyword>
<evidence type="ECO:0000313" key="4">
    <source>
        <dbReference type="Proteomes" id="UP000001940"/>
    </source>
</evidence>
<dbReference type="PaxDb" id="6239-ZK250.13.1"/>
<dbReference type="FunCoup" id="O17299">
    <property type="interactions" value="173"/>
</dbReference>
<sequence length="625" mass="72826">MPYAFEMLSVLNYSAIRKLSIFVRFETRFHSVNLDLSFGNHSNSIYYMLSKNDTLIDKTKYNKRLVGDKNYIDVVCEDLLHILTNAKFGEDIEIRIWYDHDNQETLELANRLYEQFKIHSQTTKNPIYVRSLHLQIENLSQLCSVLTYFNPDKLTELTIAYLGKPFGFKNIVVMDHWKNAKKIQLDCIVVEIPIENFSHCEDVTIFVLCISADDIRTLVNAIVSNSSCLKHFCFTYHCLHENITEQFLDNLICEKQINTDGEHVRLIENEIKFIHNLGSEKMYISKLFDKNKDESIETSALTSRPSKSAMLCLSNQLIMEKIVQHFDFADLAVLRKVSRGSRQCVDILKPDPKLVAMNFHLKPSIFVEVFGRDNYKRFSCEAPGDLLQILKDQKTALKRICVTLGSSRLIESGEWNSDDTKIEDWKLREEQFVEMFSKSIFLRGDLIPVVELCLRTLSLKVAAQMLQNVDPVAIKTIEIRPPLGIPIALQLESHLEQLVCLEQWTSARELKIEHFFVDCDIENLIHFSKVDIRITSISLKDVLYLKKKFLLSSNFLQFKAKFSKTNVDDSIFEDNFLGEPFRRVEDISSNQPDIWFFSYKEGVEDLQIRYYPNAKEFMFKRVPRR</sequence>
<dbReference type="RefSeq" id="NP_001022518.1">
    <property type="nucleotide sequence ID" value="NM_001027347.2"/>
</dbReference>
<dbReference type="OMA" id="CLHENIT"/>
<dbReference type="InParanoid" id="O17299"/>
<organism evidence="3 4">
    <name type="scientific">Caenorhabditis elegans</name>
    <dbReference type="NCBI Taxonomy" id="6239"/>
    <lineage>
        <taxon>Eukaryota</taxon>
        <taxon>Metazoa</taxon>
        <taxon>Ecdysozoa</taxon>
        <taxon>Nematoda</taxon>
        <taxon>Chromadorea</taxon>
        <taxon>Rhabditida</taxon>
        <taxon>Rhabditina</taxon>
        <taxon>Rhabditomorpha</taxon>
        <taxon>Rhabditoidea</taxon>
        <taxon>Rhabditidae</taxon>
        <taxon>Peloderinae</taxon>
        <taxon>Caenorhabditis</taxon>
    </lineage>
</organism>
<dbReference type="AGR" id="WB:WBGene00235352"/>
<dbReference type="Proteomes" id="UP000001940">
    <property type="component" value="Chromosome II"/>
</dbReference>
<dbReference type="Bgee" id="WBGene00235352">
    <property type="expression patterns" value="Expressed in larva and 1 other cell type or tissue"/>
</dbReference>